<dbReference type="AlphaFoldDB" id="A0A9W8V779"/>
<sequence>MTCNGKRKGTAFVRPMLWVLPWHILPRVALRDVNRRNATHQIQRSFWGSHRLRLPFWTLLFLPSRLRGALVCLLGHLPSHGLVALVSDLPPPPFTNDQRLIS</sequence>
<evidence type="ECO:0000256" key="1">
    <source>
        <dbReference type="SAM" id="SignalP"/>
    </source>
</evidence>
<proteinExistence type="predicted"/>
<reference evidence="2" key="1">
    <citation type="submission" date="2022-09" db="EMBL/GenBank/DDBJ databases">
        <title>Fusarium specimens isolated from Avocado Roots.</title>
        <authorList>
            <person name="Stajich J."/>
            <person name="Roper C."/>
            <person name="Heimlech-Rivalta G."/>
        </authorList>
    </citation>
    <scope>NUCLEOTIDE SEQUENCE</scope>
    <source>
        <strain evidence="2">A02</strain>
    </source>
</reference>
<evidence type="ECO:0000313" key="3">
    <source>
        <dbReference type="Proteomes" id="UP001152087"/>
    </source>
</evidence>
<dbReference type="EMBL" id="JAOQAV010000003">
    <property type="protein sequence ID" value="KAJ4196014.1"/>
    <property type="molecule type" value="Genomic_DNA"/>
</dbReference>
<feature type="signal peptide" evidence="1">
    <location>
        <begin position="1"/>
        <end position="31"/>
    </location>
</feature>
<accession>A0A9W8V779</accession>
<organism evidence="2 3">
    <name type="scientific">Fusarium falciforme</name>
    <dbReference type="NCBI Taxonomy" id="195108"/>
    <lineage>
        <taxon>Eukaryota</taxon>
        <taxon>Fungi</taxon>
        <taxon>Dikarya</taxon>
        <taxon>Ascomycota</taxon>
        <taxon>Pezizomycotina</taxon>
        <taxon>Sordariomycetes</taxon>
        <taxon>Hypocreomycetidae</taxon>
        <taxon>Hypocreales</taxon>
        <taxon>Nectriaceae</taxon>
        <taxon>Fusarium</taxon>
        <taxon>Fusarium solani species complex</taxon>
    </lineage>
</organism>
<keyword evidence="3" id="KW-1185">Reference proteome</keyword>
<feature type="chain" id="PRO_5040822414" description="Secreted protein" evidence="1">
    <location>
        <begin position="32"/>
        <end position="102"/>
    </location>
</feature>
<gene>
    <name evidence="2" type="ORF">NW755_002177</name>
</gene>
<comment type="caution">
    <text evidence="2">The sequence shown here is derived from an EMBL/GenBank/DDBJ whole genome shotgun (WGS) entry which is preliminary data.</text>
</comment>
<evidence type="ECO:0008006" key="4">
    <source>
        <dbReference type="Google" id="ProtNLM"/>
    </source>
</evidence>
<dbReference type="Proteomes" id="UP001152087">
    <property type="component" value="Unassembled WGS sequence"/>
</dbReference>
<keyword evidence="1" id="KW-0732">Signal</keyword>
<protein>
    <recommendedName>
        <fullName evidence="4">Secreted protein</fullName>
    </recommendedName>
</protein>
<evidence type="ECO:0000313" key="2">
    <source>
        <dbReference type="EMBL" id="KAJ4196014.1"/>
    </source>
</evidence>
<name>A0A9W8V779_9HYPO</name>